<proteinExistence type="inferred from homology"/>
<dbReference type="PANTHER" id="PTHR12001">
    <property type="entry name" value="GERANYLGERANYL PYROPHOSPHATE SYNTHASE"/>
    <property type="match status" value="1"/>
</dbReference>
<dbReference type="Gene3D" id="1.10.600.10">
    <property type="entry name" value="Farnesyl Diphosphate Synthase"/>
    <property type="match status" value="1"/>
</dbReference>
<name>A0AAU9V6D2_EUPED</name>
<protein>
    <recommendedName>
        <fullName evidence="6">Geranylgeranyl pyrophosphate synthase</fullName>
    </recommendedName>
</protein>
<dbReference type="GO" id="GO:0046872">
    <property type="term" value="F:metal ion binding"/>
    <property type="evidence" value="ECO:0007669"/>
    <property type="project" value="UniProtKB-KW"/>
</dbReference>
<dbReference type="GO" id="GO:0004659">
    <property type="term" value="F:prenyltransferase activity"/>
    <property type="evidence" value="ECO:0007669"/>
    <property type="project" value="InterPro"/>
</dbReference>
<gene>
    <name evidence="4" type="ORF">EEDITHA_LOCUS19585</name>
</gene>
<comment type="caution">
    <text evidence="4">The sequence shown here is derived from an EMBL/GenBank/DDBJ whole genome shotgun (WGS) entry which is preliminary data.</text>
</comment>
<dbReference type="InterPro" id="IPR008949">
    <property type="entry name" value="Isoprenoid_synthase_dom_sf"/>
</dbReference>
<evidence type="ECO:0000256" key="1">
    <source>
        <dbReference type="ARBA" id="ARBA00022723"/>
    </source>
</evidence>
<evidence type="ECO:0000313" key="4">
    <source>
        <dbReference type="EMBL" id="CAH2105310.1"/>
    </source>
</evidence>
<dbReference type="GO" id="GO:0008299">
    <property type="term" value="P:isoprenoid biosynthetic process"/>
    <property type="evidence" value="ECO:0007669"/>
    <property type="project" value="InterPro"/>
</dbReference>
<dbReference type="EMBL" id="CAKOGL010000028">
    <property type="protein sequence ID" value="CAH2105310.1"/>
    <property type="molecule type" value="Genomic_DNA"/>
</dbReference>
<comment type="similarity">
    <text evidence="3">Belongs to the FPP/GGPP synthase family.</text>
</comment>
<reference evidence="4" key="1">
    <citation type="submission" date="2022-03" db="EMBL/GenBank/DDBJ databases">
        <authorList>
            <person name="Tunstrom K."/>
        </authorList>
    </citation>
    <scope>NUCLEOTIDE SEQUENCE</scope>
</reference>
<dbReference type="PANTHER" id="PTHR12001:SF44">
    <property type="entry name" value="GERANYLGERANYL PYROPHOSPHATE SYNTHASE"/>
    <property type="match status" value="1"/>
</dbReference>
<evidence type="ECO:0008006" key="6">
    <source>
        <dbReference type="Google" id="ProtNLM"/>
    </source>
</evidence>
<keyword evidence="5" id="KW-1185">Reference proteome</keyword>
<dbReference type="CDD" id="cd00867">
    <property type="entry name" value="Trans_IPPS"/>
    <property type="match status" value="1"/>
</dbReference>
<dbReference type="InterPro" id="IPR000092">
    <property type="entry name" value="Polyprenyl_synt"/>
</dbReference>
<organism evidence="4 5">
    <name type="scientific">Euphydryas editha</name>
    <name type="common">Edith's checkerspot</name>
    <dbReference type="NCBI Taxonomy" id="104508"/>
    <lineage>
        <taxon>Eukaryota</taxon>
        <taxon>Metazoa</taxon>
        <taxon>Ecdysozoa</taxon>
        <taxon>Arthropoda</taxon>
        <taxon>Hexapoda</taxon>
        <taxon>Insecta</taxon>
        <taxon>Pterygota</taxon>
        <taxon>Neoptera</taxon>
        <taxon>Endopterygota</taxon>
        <taxon>Lepidoptera</taxon>
        <taxon>Glossata</taxon>
        <taxon>Ditrysia</taxon>
        <taxon>Papilionoidea</taxon>
        <taxon>Nymphalidae</taxon>
        <taxon>Nymphalinae</taxon>
        <taxon>Euphydryas</taxon>
    </lineage>
</organism>
<keyword evidence="1" id="KW-0479">Metal-binding</keyword>
<evidence type="ECO:0000313" key="5">
    <source>
        <dbReference type="Proteomes" id="UP001153954"/>
    </source>
</evidence>
<dbReference type="AlphaFoldDB" id="A0AAU9V6D2"/>
<keyword evidence="3" id="KW-0808">Transferase</keyword>
<evidence type="ECO:0000256" key="2">
    <source>
        <dbReference type="ARBA" id="ARBA00022842"/>
    </source>
</evidence>
<dbReference type="Pfam" id="PF00348">
    <property type="entry name" value="polyprenyl_synt"/>
    <property type="match status" value="1"/>
</dbReference>
<dbReference type="Proteomes" id="UP001153954">
    <property type="component" value="Unassembled WGS sequence"/>
</dbReference>
<accession>A0AAU9V6D2</accession>
<dbReference type="GO" id="GO:0042811">
    <property type="term" value="P:pheromone biosynthetic process"/>
    <property type="evidence" value="ECO:0007669"/>
    <property type="project" value="UniProtKB-ARBA"/>
</dbReference>
<evidence type="ECO:0000256" key="3">
    <source>
        <dbReference type="RuleBase" id="RU004466"/>
    </source>
</evidence>
<sequence length="310" mass="36209">MADQKENSELFFEKELLSPYNYFLQIKGKQLRIKIVFAFNHWLQLPTEKLRELLDILNMIYVSYFLCDDIQDGSNIRGVSPAAHCIYGVPLTINASIQALLLGLERASNLSSEACKVIIEEYLEVIRGQGIEIYWRDNFICPTEEQFRKMLERKSCRFVMLIIRFIQLFSKNKTDYTKLVVILGTYLQIHDDYCNLNHQKGLELWPESEDEKACTETRFCEDITEGKFTLPIIHAMKTPYGEQILNILRQRTRDVDLKRHCVSLLEKAGSLQYTRDAMNELDREARAEITRLGGNSMLEAILDQFLEWQT</sequence>
<keyword evidence="2" id="KW-0460">Magnesium</keyword>
<dbReference type="SUPFAM" id="SSF48576">
    <property type="entry name" value="Terpenoid synthases"/>
    <property type="match status" value="1"/>
</dbReference>